<dbReference type="InterPro" id="IPR002035">
    <property type="entry name" value="VWF_A"/>
</dbReference>
<dbReference type="InterPro" id="IPR051266">
    <property type="entry name" value="CLCR"/>
</dbReference>
<evidence type="ECO:0000313" key="4">
    <source>
        <dbReference type="Proteomes" id="UP000239504"/>
    </source>
</evidence>
<keyword evidence="1" id="KW-0732">Signal</keyword>
<name>A0A2S7K6B3_9PROT</name>
<dbReference type="SUPFAM" id="SSF53300">
    <property type="entry name" value="vWA-like"/>
    <property type="match status" value="1"/>
</dbReference>
<keyword evidence="4" id="KW-1185">Reference proteome</keyword>
<reference evidence="3 4" key="1">
    <citation type="submission" date="2017-12" db="EMBL/GenBank/DDBJ databases">
        <authorList>
            <person name="Hurst M.R.H."/>
        </authorList>
    </citation>
    <scope>NUCLEOTIDE SEQUENCE [LARGE SCALE GENOMIC DNA]</scope>
    <source>
        <strain evidence="3 4">SY-3-19</strain>
    </source>
</reference>
<dbReference type="RefSeq" id="WP_104829288.1">
    <property type="nucleotide sequence ID" value="NZ_PJCH01000005.1"/>
</dbReference>
<dbReference type="SMART" id="SM00327">
    <property type="entry name" value="VWA"/>
    <property type="match status" value="1"/>
</dbReference>
<gene>
    <name evidence="3" type="ORF">CW354_06835</name>
</gene>
<comment type="caution">
    <text evidence="3">The sequence shown here is derived from an EMBL/GenBank/DDBJ whole genome shotgun (WGS) entry which is preliminary data.</text>
</comment>
<evidence type="ECO:0000259" key="2">
    <source>
        <dbReference type="PROSITE" id="PS50234"/>
    </source>
</evidence>
<dbReference type="Gene3D" id="3.40.50.410">
    <property type="entry name" value="von Willebrand factor, type A domain"/>
    <property type="match status" value="1"/>
</dbReference>
<accession>A0A2S7K6B3</accession>
<protein>
    <recommendedName>
        <fullName evidence="2">VWFA domain-containing protein</fullName>
    </recommendedName>
</protein>
<dbReference type="OrthoDB" id="9783818at2"/>
<dbReference type="PROSITE" id="PS50234">
    <property type="entry name" value="VWFA"/>
    <property type="match status" value="1"/>
</dbReference>
<dbReference type="EMBL" id="PJCH01000005">
    <property type="protein sequence ID" value="PQA88043.1"/>
    <property type="molecule type" value="Genomic_DNA"/>
</dbReference>
<feature type="signal peptide" evidence="1">
    <location>
        <begin position="1"/>
        <end position="25"/>
    </location>
</feature>
<dbReference type="InterPro" id="IPR036465">
    <property type="entry name" value="vWFA_dom_sf"/>
</dbReference>
<feature type="chain" id="PRO_5015528905" description="VWFA domain-containing protein" evidence="1">
    <location>
        <begin position="26"/>
        <end position="834"/>
    </location>
</feature>
<feature type="domain" description="VWFA" evidence="2">
    <location>
        <begin position="31"/>
        <end position="210"/>
    </location>
</feature>
<evidence type="ECO:0000313" key="3">
    <source>
        <dbReference type="EMBL" id="PQA88043.1"/>
    </source>
</evidence>
<dbReference type="AlphaFoldDB" id="A0A2S7K6B3"/>
<sequence>MGPRAFLTLFSAVFIGFFAPPPALAQAEGGDSILVLDASGSMWGQIEGEAKITIAKQVLGDLLKDLPADRRLGLVAYGHRRKGDCADIEEIASVGAERAAISSAVEGLNPKGKTPMADAVKLAAEKLKYTEEKATVILVSDGIETCAPDPCGVAAALEKAGVDFTVHVVGFDVSEENAQAQLRCIAENTGGMFVSAQDASSLGEALNETVIEAADAPPPASNLYLRATELEGGIVIEEGLTWRVTPSGGGDAALAEEGAGVVETSVAPGSYDIAVERPSDGLKGAAKGVIVREGAQKTVTIALTFPVEATIRLEPETEAMAGTNIKVHWTGPDRKGDYIKIAEAGGDGYKTYEYVSRGNPAELRMPVEPGDYEVSYMLGRPLRALATAPIKATPATATLQAPETAIAGETIAVEFTGPPAGSGDWVTVVKPDAPGQKFNDYAYIRNGSPAELRMPLEAGDYEIRYVQGGRSVIARQAIKVTEALATLTAPDTAAAGETVKVEFTGPPAGSGDWITVVKPDAPGNKYNDYAYIRNGSPADLRMPLEAGNYEIRYVQGGKTVIARRPIVVTAVEASVSGPSTAVAGEMVAIEFSGPKPGSGDWITVTKSDAPGQKFNDYYYTNKGSPGELRMPLEPGEYELRFIQGRNKIIARQPVTVTEATASLSAKETAVAGETISVEFTGPKAAQGDWLTVVAPDAPGNKFNDYHYTKNGSPGSLRMPLDAGDYEIRFIQGGKKVLARKPIMVTPARAELIGPATAKAGERAEVEFTGPPYGAGDYVAVAEPDADDLKYIHYASAQNGASATLRMPDEPGDYELRFIQGHKKLLARKPIKVTP</sequence>
<dbReference type="PANTHER" id="PTHR10579:SF43">
    <property type="entry name" value="ZINC FINGER (C3HC4-TYPE RING FINGER) FAMILY PROTEIN"/>
    <property type="match status" value="1"/>
</dbReference>
<dbReference type="PANTHER" id="PTHR10579">
    <property type="entry name" value="CALCIUM-ACTIVATED CHLORIDE CHANNEL REGULATOR"/>
    <property type="match status" value="1"/>
</dbReference>
<dbReference type="Pfam" id="PF00092">
    <property type="entry name" value="VWA"/>
    <property type="match status" value="1"/>
</dbReference>
<evidence type="ECO:0000256" key="1">
    <source>
        <dbReference type="SAM" id="SignalP"/>
    </source>
</evidence>
<dbReference type="Proteomes" id="UP000239504">
    <property type="component" value="Unassembled WGS sequence"/>
</dbReference>
<organism evidence="3 4">
    <name type="scientific">Hyphococcus luteus</name>
    <dbReference type="NCBI Taxonomy" id="2058213"/>
    <lineage>
        <taxon>Bacteria</taxon>
        <taxon>Pseudomonadati</taxon>
        <taxon>Pseudomonadota</taxon>
        <taxon>Alphaproteobacteria</taxon>
        <taxon>Parvularculales</taxon>
        <taxon>Parvularculaceae</taxon>
        <taxon>Hyphococcus</taxon>
    </lineage>
</organism>
<proteinExistence type="predicted"/>